<keyword evidence="5 12" id="KW-0235">DNA replication</keyword>
<comment type="subunit">
    <text evidence="12">Monomer. Interacts with DnaB.</text>
</comment>
<keyword evidence="1 12" id="KW-0240">DNA-directed RNA polymerase</keyword>
<dbReference type="InterPro" id="IPR013264">
    <property type="entry name" value="DNAG_N"/>
</dbReference>
<feature type="compositionally biased region" description="Basic and acidic residues" evidence="14">
    <location>
        <begin position="457"/>
        <end position="470"/>
    </location>
</feature>
<dbReference type="InterPro" id="IPR037068">
    <property type="entry name" value="DNA_primase_core_N_sf"/>
</dbReference>
<dbReference type="PANTHER" id="PTHR30313">
    <property type="entry name" value="DNA PRIMASE"/>
    <property type="match status" value="1"/>
</dbReference>
<dbReference type="PANTHER" id="PTHR30313:SF2">
    <property type="entry name" value="DNA PRIMASE"/>
    <property type="match status" value="1"/>
</dbReference>
<keyword evidence="7 12" id="KW-0863">Zinc-finger</keyword>
<evidence type="ECO:0000256" key="14">
    <source>
        <dbReference type="SAM" id="MobiDB-lite"/>
    </source>
</evidence>
<keyword evidence="8 12" id="KW-0862">Zinc</keyword>
<evidence type="ECO:0000256" key="2">
    <source>
        <dbReference type="ARBA" id="ARBA00022515"/>
    </source>
</evidence>
<feature type="compositionally biased region" description="Low complexity" evidence="14">
    <location>
        <begin position="549"/>
        <end position="563"/>
    </location>
</feature>
<evidence type="ECO:0000256" key="9">
    <source>
        <dbReference type="ARBA" id="ARBA00022842"/>
    </source>
</evidence>
<dbReference type="Pfam" id="PF01807">
    <property type="entry name" value="Zn_ribbon_DnaG"/>
    <property type="match status" value="1"/>
</dbReference>
<dbReference type="GO" id="GO:0016779">
    <property type="term" value="F:nucleotidyltransferase activity"/>
    <property type="evidence" value="ECO:0007669"/>
    <property type="project" value="UniProtKB-KW"/>
</dbReference>
<feature type="zinc finger region" description="CHC2-type" evidence="12">
    <location>
        <begin position="61"/>
        <end position="85"/>
    </location>
</feature>
<dbReference type="Proteomes" id="UP000318081">
    <property type="component" value="Chromosome"/>
</dbReference>
<evidence type="ECO:0000256" key="3">
    <source>
        <dbReference type="ARBA" id="ARBA00022679"/>
    </source>
</evidence>
<proteinExistence type="inferred from homology"/>
<comment type="catalytic activity">
    <reaction evidence="12">
        <text>ssDNA + n NTP = ssDNA/pppN(pN)n-1 hybrid + (n-1) diphosphate.</text>
        <dbReference type="EC" id="2.7.7.101"/>
    </reaction>
</comment>
<dbReference type="Pfam" id="PF08275">
    <property type="entry name" value="DNAG_N"/>
    <property type="match status" value="1"/>
</dbReference>
<feature type="region of interest" description="Disordered" evidence="14">
    <location>
        <begin position="543"/>
        <end position="569"/>
    </location>
</feature>
<keyword evidence="11 12" id="KW-0804">Transcription</keyword>
<evidence type="ECO:0000256" key="6">
    <source>
        <dbReference type="ARBA" id="ARBA00022723"/>
    </source>
</evidence>
<organism evidence="16 17">
    <name type="scientific">Stieleria magnilauensis</name>
    <dbReference type="NCBI Taxonomy" id="2527963"/>
    <lineage>
        <taxon>Bacteria</taxon>
        <taxon>Pseudomonadati</taxon>
        <taxon>Planctomycetota</taxon>
        <taxon>Planctomycetia</taxon>
        <taxon>Pirellulales</taxon>
        <taxon>Pirellulaceae</taxon>
        <taxon>Stieleria</taxon>
    </lineage>
</organism>
<dbReference type="Pfam" id="PF13155">
    <property type="entry name" value="Toprim_2"/>
    <property type="match status" value="1"/>
</dbReference>
<comment type="similarity">
    <text evidence="12">Belongs to the DnaG primase family.</text>
</comment>
<evidence type="ECO:0000256" key="4">
    <source>
        <dbReference type="ARBA" id="ARBA00022695"/>
    </source>
</evidence>
<evidence type="ECO:0000313" key="17">
    <source>
        <dbReference type="Proteomes" id="UP000318081"/>
    </source>
</evidence>
<dbReference type="SMART" id="SM00400">
    <property type="entry name" value="ZnF_CHCC"/>
    <property type="match status" value="1"/>
</dbReference>
<keyword evidence="2 12" id="KW-0639">Primosome</keyword>
<dbReference type="Gene3D" id="3.90.980.10">
    <property type="entry name" value="DNA primase, catalytic core, N-terminal domain"/>
    <property type="match status" value="1"/>
</dbReference>
<keyword evidence="4 12" id="KW-0548">Nucleotidyltransferase</keyword>
<accession>A0ABX5XX63</accession>
<dbReference type="EC" id="2.7.7.101" evidence="12"/>
<keyword evidence="9" id="KW-0460">Magnesium</keyword>
<dbReference type="CDD" id="cd03364">
    <property type="entry name" value="TOPRIM_DnaG_primases"/>
    <property type="match status" value="1"/>
</dbReference>
<reference evidence="16 17" key="1">
    <citation type="submission" date="2019-02" db="EMBL/GenBank/DDBJ databases">
        <title>Deep-cultivation of Planctomycetes and their phenomic and genomic characterization uncovers novel biology.</title>
        <authorList>
            <person name="Wiegand S."/>
            <person name="Jogler M."/>
            <person name="Boedeker C."/>
            <person name="Pinto D."/>
            <person name="Vollmers J."/>
            <person name="Rivas-Marin E."/>
            <person name="Kohn T."/>
            <person name="Peeters S.H."/>
            <person name="Heuer A."/>
            <person name="Rast P."/>
            <person name="Oberbeckmann S."/>
            <person name="Bunk B."/>
            <person name="Jeske O."/>
            <person name="Meyerdierks A."/>
            <person name="Storesund J.E."/>
            <person name="Kallscheuer N."/>
            <person name="Luecker S."/>
            <person name="Lage O.M."/>
            <person name="Pohl T."/>
            <person name="Merkel B.J."/>
            <person name="Hornburger P."/>
            <person name="Mueller R.-W."/>
            <person name="Bruemmer F."/>
            <person name="Labrenz M."/>
            <person name="Spormann A.M."/>
            <person name="Op den Camp H."/>
            <person name="Overmann J."/>
            <person name="Amann R."/>
            <person name="Jetten M.S.M."/>
            <person name="Mascher T."/>
            <person name="Medema M.H."/>
            <person name="Devos D.P."/>
            <person name="Kaster A.-K."/>
            <person name="Ovreas L."/>
            <person name="Rohde M."/>
            <person name="Galperin M.Y."/>
            <person name="Jogler C."/>
        </authorList>
    </citation>
    <scope>NUCLEOTIDE SEQUENCE [LARGE SCALE GENOMIC DNA]</scope>
    <source>
        <strain evidence="16 17">TBK1r</strain>
    </source>
</reference>
<feature type="domain" description="Toprim" evidence="15">
    <location>
        <begin position="290"/>
        <end position="371"/>
    </location>
</feature>
<evidence type="ECO:0000256" key="13">
    <source>
        <dbReference type="SAM" id="Coils"/>
    </source>
</evidence>
<dbReference type="SUPFAM" id="SSF56731">
    <property type="entry name" value="DNA primase core"/>
    <property type="match status" value="1"/>
</dbReference>
<dbReference type="InterPro" id="IPR036977">
    <property type="entry name" value="DNA_primase_Znf_CHC2"/>
</dbReference>
<dbReference type="InterPro" id="IPR034151">
    <property type="entry name" value="TOPRIM_DnaG_bac"/>
</dbReference>
<dbReference type="InterPro" id="IPR006171">
    <property type="entry name" value="TOPRIM_dom"/>
</dbReference>
<keyword evidence="3 12" id="KW-0808">Transferase</keyword>
<comment type="function">
    <text evidence="12">RNA polymerase that catalyzes the synthesis of short RNA molecules used as primers for DNA polymerase during DNA replication.</text>
</comment>
<gene>
    <name evidence="16" type="primary">dnaG_4</name>
    <name evidence="12" type="synonym">dnaG</name>
    <name evidence="16" type="ORF">TBK1r_53260</name>
</gene>
<evidence type="ECO:0000256" key="5">
    <source>
        <dbReference type="ARBA" id="ARBA00022705"/>
    </source>
</evidence>
<dbReference type="InterPro" id="IPR050219">
    <property type="entry name" value="DnaG_primase"/>
</dbReference>
<evidence type="ECO:0000256" key="11">
    <source>
        <dbReference type="ARBA" id="ARBA00023163"/>
    </source>
</evidence>
<evidence type="ECO:0000256" key="10">
    <source>
        <dbReference type="ARBA" id="ARBA00023125"/>
    </source>
</evidence>
<dbReference type="EMBL" id="CP036432">
    <property type="protein sequence ID" value="QDV86307.1"/>
    <property type="molecule type" value="Genomic_DNA"/>
</dbReference>
<name>A0ABX5XX63_9BACT</name>
<feature type="region of interest" description="Disordered" evidence="14">
    <location>
        <begin position="457"/>
        <end position="527"/>
    </location>
</feature>
<evidence type="ECO:0000256" key="12">
    <source>
        <dbReference type="HAMAP-Rule" id="MF_00974"/>
    </source>
</evidence>
<keyword evidence="6 12" id="KW-0479">Metal-binding</keyword>
<keyword evidence="10 12" id="KW-0238">DNA-binding</keyword>
<evidence type="ECO:0000313" key="16">
    <source>
        <dbReference type="EMBL" id="QDV86307.1"/>
    </source>
</evidence>
<dbReference type="InterPro" id="IPR002694">
    <property type="entry name" value="Znf_CHC2"/>
</dbReference>
<evidence type="ECO:0000256" key="7">
    <source>
        <dbReference type="ARBA" id="ARBA00022771"/>
    </source>
</evidence>
<feature type="coiled-coil region" evidence="13">
    <location>
        <begin position="679"/>
        <end position="706"/>
    </location>
</feature>
<comment type="domain">
    <text evidence="12">Contains an N-terminal zinc-binding domain, a central core domain that contains the primase activity, and a C-terminal DnaB-binding domain.</text>
</comment>
<keyword evidence="17" id="KW-1185">Reference proteome</keyword>
<protein>
    <recommendedName>
        <fullName evidence="12">DNA primase</fullName>
        <ecNumber evidence="12">2.7.7.101</ecNumber>
    </recommendedName>
</protein>
<dbReference type="Gene3D" id="3.40.1360.10">
    <property type="match status" value="1"/>
</dbReference>
<comment type="cofactor">
    <cofactor evidence="12">
        <name>Zn(2+)</name>
        <dbReference type="ChEBI" id="CHEBI:29105"/>
    </cofactor>
    <text evidence="12">Binds 1 zinc ion per monomer.</text>
</comment>
<feature type="compositionally biased region" description="Polar residues" evidence="14">
    <location>
        <begin position="485"/>
        <end position="502"/>
    </location>
</feature>
<dbReference type="PROSITE" id="PS50880">
    <property type="entry name" value="TOPRIM"/>
    <property type="match status" value="1"/>
</dbReference>
<dbReference type="SUPFAM" id="SSF57783">
    <property type="entry name" value="Zinc beta-ribbon"/>
    <property type="match status" value="1"/>
</dbReference>
<dbReference type="HAMAP" id="MF_00974">
    <property type="entry name" value="DNA_primase_DnaG"/>
    <property type="match status" value="1"/>
</dbReference>
<evidence type="ECO:0000256" key="8">
    <source>
        <dbReference type="ARBA" id="ARBA00022833"/>
    </source>
</evidence>
<dbReference type="InterPro" id="IPR030846">
    <property type="entry name" value="DnaG_bac"/>
</dbReference>
<dbReference type="InterPro" id="IPR006295">
    <property type="entry name" value="DNA_primase_DnaG"/>
</dbReference>
<feature type="compositionally biased region" description="Low complexity" evidence="14">
    <location>
        <begin position="503"/>
        <end position="514"/>
    </location>
</feature>
<evidence type="ECO:0000259" key="15">
    <source>
        <dbReference type="PROSITE" id="PS50880"/>
    </source>
</evidence>
<dbReference type="NCBIfam" id="TIGR01391">
    <property type="entry name" value="dnaG"/>
    <property type="match status" value="1"/>
</dbReference>
<keyword evidence="13" id="KW-0175">Coiled coil</keyword>
<dbReference type="SMART" id="SM00493">
    <property type="entry name" value="TOPRIM"/>
    <property type="match status" value="1"/>
</dbReference>
<dbReference type="Gene3D" id="3.90.580.10">
    <property type="entry name" value="Zinc finger, CHC2-type domain"/>
    <property type="match status" value="1"/>
</dbReference>
<sequence>MVSPILRDFGMNSQGHFQRVALSAMMDLDLKERVRAAVDLVDVIGASLTLVPKGRMLAAQCPWHDDRSPSLTVNRERQTWKCWVCDIGGDVFSYVMRRDGVDFVTALRSLAEQAGIEYQTGPKVDAGSKDDKSTLLAAVKLICDAYFDQLDAPATDDAKIARDYLASRGIDDEHRHLFRIGFAPDSWDFATGLLKRNKFRAEIPVAAGVALNRRGGNGSYDLFRGRLMFPIHDMQNRPISMGGRVIPEIAARHGENAGGKYINGPETKLFRKSEQLYGLQLARESIRKGGQALVMEGYTDVIAARQSGIEPVVAVLGTALGEAHVRTLKRLADRVVLVLDGDAAGQRRADEVLELFIKADADLRVLTLPDAMDPADYLHQHGRDALEQMVAEAPDALEHKLRSLTAGIDVTHDTHAVMQAIDTMTGILAKAPMLDPLKQDQMILRLSRTFEISQSRLEDRLEKKRAEEKERKRKAAKFRAAAGTDSRSGDASASPAARNTSPAARNTGPTTRNTPPAPVGSATGPIDPNLLLAEAAEMDLDDPWSMEHAGPAATPAPTTNAATVKPNQDREVPLSSFDRELFEVMIESPELAGRAVEAIDPEWLDTLSAKMILAAYQELDLQGRELTVETLLALIENEFLKNEVVTMQFRLAQREGKITQSPEQRFQSLLEQFHRRENIAEKHRQIAKLESLALDENEELDLLKQLFDREKDRQQIDH</sequence>
<evidence type="ECO:0000256" key="1">
    <source>
        <dbReference type="ARBA" id="ARBA00022478"/>
    </source>
</evidence>